<evidence type="ECO:0000313" key="1">
    <source>
        <dbReference type="EMBL" id="MBF6354850.1"/>
    </source>
</evidence>
<name>A0ABS0D8Q9_9NOCA</name>
<evidence type="ECO:0008006" key="3">
    <source>
        <dbReference type="Google" id="ProtNLM"/>
    </source>
</evidence>
<proteinExistence type="predicted"/>
<accession>A0ABS0D8Q9</accession>
<dbReference type="Proteomes" id="UP000707731">
    <property type="component" value="Unassembled WGS sequence"/>
</dbReference>
<evidence type="ECO:0000313" key="2">
    <source>
        <dbReference type="Proteomes" id="UP000707731"/>
    </source>
</evidence>
<reference evidence="1 2" key="1">
    <citation type="submission" date="2020-10" db="EMBL/GenBank/DDBJ databases">
        <title>Identification of Nocardia species via Next-generation sequencing and recognition of intraspecies genetic diversity.</title>
        <authorList>
            <person name="Li P."/>
            <person name="Li P."/>
            <person name="Lu B."/>
        </authorList>
    </citation>
    <scope>NUCLEOTIDE SEQUENCE [LARGE SCALE GENOMIC DNA]</scope>
    <source>
        <strain evidence="1 2">BJ06-0143</strain>
    </source>
</reference>
<comment type="caution">
    <text evidence="1">The sequence shown here is derived from an EMBL/GenBank/DDBJ whole genome shotgun (WGS) entry which is preliminary data.</text>
</comment>
<dbReference type="EMBL" id="JADLQN010000001">
    <property type="protein sequence ID" value="MBF6354850.1"/>
    <property type="molecule type" value="Genomic_DNA"/>
</dbReference>
<keyword evidence="2" id="KW-1185">Reference proteome</keyword>
<gene>
    <name evidence="1" type="ORF">IU449_09880</name>
</gene>
<sequence length="83" mass="9048">MSDAMTTVSVPRSLRDRLAAIRPGKMSDTIAILLDDYDRRRNAERMAFEERMAAAQANSAARATGAAFAQHLIDLAAAQDAIR</sequence>
<organism evidence="1 2">
    <name type="scientific">Nocardia higoensis</name>
    <dbReference type="NCBI Taxonomy" id="228599"/>
    <lineage>
        <taxon>Bacteria</taxon>
        <taxon>Bacillati</taxon>
        <taxon>Actinomycetota</taxon>
        <taxon>Actinomycetes</taxon>
        <taxon>Mycobacteriales</taxon>
        <taxon>Nocardiaceae</taxon>
        <taxon>Nocardia</taxon>
    </lineage>
</organism>
<protein>
    <recommendedName>
        <fullName evidence="3">Arc-like DNA binding dprotein</fullName>
    </recommendedName>
</protein>
<dbReference type="RefSeq" id="WP_067862427.1">
    <property type="nucleotide sequence ID" value="NZ_JADLQN010000001.1"/>
</dbReference>